<feature type="domain" description="FHA" evidence="2">
    <location>
        <begin position="231"/>
        <end position="280"/>
    </location>
</feature>
<dbReference type="InterPro" id="IPR043128">
    <property type="entry name" value="Rev_trsase/Diguanyl_cyclase"/>
</dbReference>
<organism evidence="4 5">
    <name type="scientific">Nannocystis punicea</name>
    <dbReference type="NCBI Taxonomy" id="2995304"/>
    <lineage>
        <taxon>Bacteria</taxon>
        <taxon>Pseudomonadati</taxon>
        <taxon>Myxococcota</taxon>
        <taxon>Polyangia</taxon>
        <taxon>Nannocystales</taxon>
        <taxon>Nannocystaceae</taxon>
        <taxon>Nannocystis</taxon>
    </lineage>
</organism>
<feature type="domain" description="GGDEF" evidence="3">
    <location>
        <begin position="344"/>
        <end position="475"/>
    </location>
</feature>
<keyword evidence="5" id="KW-1185">Reference proteome</keyword>
<protein>
    <recommendedName>
        <fullName evidence="1">diguanylate cyclase</fullName>
        <ecNumber evidence="1">2.7.7.65</ecNumber>
    </recommendedName>
</protein>
<dbReference type="SMART" id="SM00240">
    <property type="entry name" value="FHA"/>
    <property type="match status" value="1"/>
</dbReference>
<dbReference type="PANTHER" id="PTHR45138:SF24">
    <property type="entry name" value="DIGUANYLATE CYCLASE DGCC-RELATED"/>
    <property type="match status" value="1"/>
</dbReference>
<dbReference type="SUPFAM" id="SSF55073">
    <property type="entry name" value="Nucleotide cyclase"/>
    <property type="match status" value="1"/>
</dbReference>
<dbReference type="Gene3D" id="2.60.200.20">
    <property type="match status" value="1"/>
</dbReference>
<dbReference type="InterPro" id="IPR029787">
    <property type="entry name" value="Nucleotide_cyclase"/>
</dbReference>
<dbReference type="Gene3D" id="3.30.70.270">
    <property type="match status" value="1"/>
</dbReference>
<dbReference type="InterPro" id="IPR008984">
    <property type="entry name" value="SMAD_FHA_dom_sf"/>
</dbReference>
<dbReference type="InterPro" id="IPR050469">
    <property type="entry name" value="Diguanylate_Cyclase"/>
</dbReference>
<dbReference type="SUPFAM" id="SSF49879">
    <property type="entry name" value="SMAD/FHA domain"/>
    <property type="match status" value="1"/>
</dbReference>
<dbReference type="CDD" id="cd01949">
    <property type="entry name" value="GGDEF"/>
    <property type="match status" value="1"/>
</dbReference>
<evidence type="ECO:0000256" key="1">
    <source>
        <dbReference type="ARBA" id="ARBA00012528"/>
    </source>
</evidence>
<dbReference type="EC" id="2.7.7.65" evidence="1"/>
<gene>
    <name evidence="4" type="ORF">O0S08_04770</name>
</gene>
<dbReference type="PROSITE" id="PS50006">
    <property type="entry name" value="FHA_DOMAIN"/>
    <property type="match status" value="1"/>
</dbReference>
<proteinExistence type="predicted"/>
<dbReference type="NCBIfam" id="TIGR00254">
    <property type="entry name" value="GGDEF"/>
    <property type="match status" value="1"/>
</dbReference>
<dbReference type="PANTHER" id="PTHR45138">
    <property type="entry name" value="REGULATORY COMPONENTS OF SENSORY TRANSDUCTION SYSTEM"/>
    <property type="match status" value="1"/>
</dbReference>
<dbReference type="RefSeq" id="WP_269037789.1">
    <property type="nucleotide sequence ID" value="NZ_CP114040.1"/>
</dbReference>
<dbReference type="Proteomes" id="UP001164459">
    <property type="component" value="Chromosome"/>
</dbReference>
<dbReference type="CDD" id="cd00060">
    <property type="entry name" value="FHA"/>
    <property type="match status" value="1"/>
</dbReference>
<dbReference type="SMART" id="SM00267">
    <property type="entry name" value="GGDEF"/>
    <property type="match status" value="1"/>
</dbReference>
<name>A0ABY7H860_9BACT</name>
<dbReference type="Pfam" id="PF00498">
    <property type="entry name" value="FHA"/>
    <property type="match status" value="1"/>
</dbReference>
<dbReference type="InterPro" id="IPR000253">
    <property type="entry name" value="FHA_dom"/>
</dbReference>
<evidence type="ECO:0000259" key="3">
    <source>
        <dbReference type="PROSITE" id="PS50887"/>
    </source>
</evidence>
<dbReference type="PROSITE" id="PS50887">
    <property type="entry name" value="GGDEF"/>
    <property type="match status" value="1"/>
</dbReference>
<sequence>MEQARSRLYDYLSLEDERPFIHKAFGNALSDADRLAYAQLVEEREPERAEWLRLEVALHSHAADDPAVIARFIELSRKIGFDYANVLLRDVIMNCGSQGAMQERPRVRFTFACTKRWETLAPTDAESVRFCQQCKERVYYCDTVADAESRALAGQCIAIPKRLSDGGIESQDVLGRPDPVGTWAAHLFSGGRGSTAGARSPAGSCFLAIIYSRNAELLGQLHALEPSSAPITVGRGTHNAIVLPGDAVSRSHARFEKRADGWWVIDNGSTNGVYVNQDQVQEALLRLGDRVWIGFTIFKLVDVPRIPEPRYSLSQFDGLTGLHNRHHLVGQIDRELKDARNIGRPLTLVLFDLDRFKRVNDTYGHPAGDEVLRQAAQRLRQHVRPGDALARHAGDRFALLLPGTDAAGAAALAEQIRTELAAHTFTADGRTFSVTISAAIAQANQDNYTADRLIDAVEQHLYAAKLESRRQPDGR</sequence>
<reference evidence="4" key="1">
    <citation type="submission" date="2022-11" db="EMBL/GenBank/DDBJ databases">
        <title>Minimal conservation of predation-associated metabolite biosynthetic gene clusters underscores biosynthetic potential of Myxococcota including descriptions for ten novel species: Archangium lansinium sp. nov., Myxococcus landrumus sp. nov., Nannocystis bai.</title>
        <authorList>
            <person name="Ahearne A."/>
            <person name="Stevens C."/>
            <person name="Dowd S."/>
        </authorList>
    </citation>
    <scope>NUCLEOTIDE SEQUENCE</scope>
    <source>
        <strain evidence="4">Fl3</strain>
    </source>
</reference>
<dbReference type="InterPro" id="IPR000160">
    <property type="entry name" value="GGDEF_dom"/>
</dbReference>
<dbReference type="Pfam" id="PF00990">
    <property type="entry name" value="GGDEF"/>
    <property type="match status" value="1"/>
</dbReference>
<evidence type="ECO:0000313" key="5">
    <source>
        <dbReference type="Proteomes" id="UP001164459"/>
    </source>
</evidence>
<accession>A0ABY7H860</accession>
<evidence type="ECO:0000259" key="2">
    <source>
        <dbReference type="PROSITE" id="PS50006"/>
    </source>
</evidence>
<dbReference type="EMBL" id="CP114040">
    <property type="protein sequence ID" value="WAS95453.1"/>
    <property type="molecule type" value="Genomic_DNA"/>
</dbReference>
<evidence type="ECO:0000313" key="4">
    <source>
        <dbReference type="EMBL" id="WAS95453.1"/>
    </source>
</evidence>